<dbReference type="InterPro" id="IPR008271">
    <property type="entry name" value="Ser/Thr_kinase_AS"/>
</dbReference>
<keyword evidence="3 7" id="KW-0418">Kinase</keyword>
<dbReference type="InterPro" id="IPR017441">
    <property type="entry name" value="Protein_kinase_ATP_BS"/>
</dbReference>
<keyword evidence="4 5" id="KW-0067">ATP-binding</keyword>
<organism evidence="7 8">
    <name type="scientific">Hamadaea flava</name>
    <dbReference type="NCBI Taxonomy" id="1742688"/>
    <lineage>
        <taxon>Bacteria</taxon>
        <taxon>Bacillati</taxon>
        <taxon>Actinomycetota</taxon>
        <taxon>Actinomycetes</taxon>
        <taxon>Micromonosporales</taxon>
        <taxon>Micromonosporaceae</taxon>
        <taxon>Hamadaea</taxon>
    </lineage>
</organism>
<dbReference type="SUPFAM" id="SSF56112">
    <property type="entry name" value="Protein kinase-like (PK-like)"/>
    <property type="match status" value="1"/>
</dbReference>
<feature type="domain" description="Protein kinase" evidence="6">
    <location>
        <begin position="8"/>
        <end position="258"/>
    </location>
</feature>
<protein>
    <submittedName>
        <fullName evidence="7">Serine/threonine-protein kinase</fullName>
        <ecNumber evidence="7">2.7.11.1</ecNumber>
    </submittedName>
</protein>
<evidence type="ECO:0000256" key="3">
    <source>
        <dbReference type="ARBA" id="ARBA00022777"/>
    </source>
</evidence>
<keyword evidence="2 5" id="KW-0547">Nucleotide-binding</keyword>
<evidence type="ECO:0000313" key="7">
    <source>
        <dbReference type="EMBL" id="MFC4137060.1"/>
    </source>
</evidence>
<dbReference type="GO" id="GO:0004674">
    <property type="term" value="F:protein serine/threonine kinase activity"/>
    <property type="evidence" value="ECO:0007669"/>
    <property type="project" value="UniProtKB-EC"/>
</dbReference>
<keyword evidence="1 7" id="KW-0808">Transferase</keyword>
<dbReference type="Pfam" id="PF00069">
    <property type="entry name" value="Pkinase"/>
    <property type="match status" value="1"/>
</dbReference>
<dbReference type="EC" id="2.7.11.1" evidence="7"/>
<evidence type="ECO:0000256" key="2">
    <source>
        <dbReference type="ARBA" id="ARBA00022741"/>
    </source>
</evidence>
<dbReference type="CDD" id="cd14014">
    <property type="entry name" value="STKc_PknB_like"/>
    <property type="match status" value="1"/>
</dbReference>
<comment type="caution">
    <text evidence="7">The sequence shown here is derived from an EMBL/GenBank/DDBJ whole genome shotgun (WGS) entry which is preliminary data.</text>
</comment>
<gene>
    <name evidence="7" type="ORF">ACFOZ4_41190</name>
</gene>
<name>A0ABV8M3M5_9ACTN</name>
<evidence type="ECO:0000256" key="5">
    <source>
        <dbReference type="PROSITE-ProRule" id="PRU10141"/>
    </source>
</evidence>
<dbReference type="Proteomes" id="UP001595816">
    <property type="component" value="Unassembled WGS sequence"/>
</dbReference>
<dbReference type="RefSeq" id="WP_253762271.1">
    <property type="nucleotide sequence ID" value="NZ_JAMZDZ010000001.1"/>
</dbReference>
<dbReference type="PROSITE" id="PS00108">
    <property type="entry name" value="PROTEIN_KINASE_ST"/>
    <property type="match status" value="1"/>
</dbReference>
<accession>A0ABV8M3M5</accession>
<keyword evidence="8" id="KW-1185">Reference proteome</keyword>
<dbReference type="PROSITE" id="PS00107">
    <property type="entry name" value="PROTEIN_KINASE_ATP"/>
    <property type="match status" value="1"/>
</dbReference>
<dbReference type="EMBL" id="JBHSAY010000035">
    <property type="protein sequence ID" value="MFC4137060.1"/>
    <property type="molecule type" value="Genomic_DNA"/>
</dbReference>
<reference evidence="8" key="1">
    <citation type="journal article" date="2019" name="Int. J. Syst. Evol. Microbiol.">
        <title>The Global Catalogue of Microorganisms (GCM) 10K type strain sequencing project: providing services to taxonomists for standard genome sequencing and annotation.</title>
        <authorList>
            <consortium name="The Broad Institute Genomics Platform"/>
            <consortium name="The Broad Institute Genome Sequencing Center for Infectious Disease"/>
            <person name="Wu L."/>
            <person name="Ma J."/>
        </authorList>
    </citation>
    <scope>NUCLEOTIDE SEQUENCE [LARGE SCALE GENOMIC DNA]</scope>
    <source>
        <strain evidence="8">CGMCC 4.7289</strain>
    </source>
</reference>
<sequence>MTLLDHRYRLGERLGVGGFGEVFLAQDVKMNRDVAVKMLRDEADPADLARLLREAKVLAGIRHPNIVYILDVGANYLVMERLTGPDLLTLAKARLPFAVEEAASYGVVLAGALTVLHERAEPIVHRDVKPHNIMLDGAPGSQQVKLVDFGLATTPQLPQVTESGQLVGTLAYMAPEQLARHRAGPPADVYSLGVTLYLLLSGSMPSDPLAQPPVPPRPLLRLRPELPPALAGIVHRMLAVDPAERPRAAEVREGLAALGGAQAAAEAVASRLAGQFTDVQALFGAGRAKRAAFALVRLLARAEAELGPDHSLVRRMHDYALTRTP</sequence>
<feature type="binding site" evidence="5">
    <location>
        <position position="37"/>
    </location>
    <ligand>
        <name>ATP</name>
        <dbReference type="ChEBI" id="CHEBI:30616"/>
    </ligand>
</feature>
<dbReference type="PANTHER" id="PTHR43289:SF34">
    <property type="entry name" value="SERINE_THREONINE-PROTEIN KINASE YBDM-RELATED"/>
    <property type="match status" value="1"/>
</dbReference>
<evidence type="ECO:0000256" key="1">
    <source>
        <dbReference type="ARBA" id="ARBA00022679"/>
    </source>
</evidence>
<evidence type="ECO:0000256" key="4">
    <source>
        <dbReference type="ARBA" id="ARBA00022840"/>
    </source>
</evidence>
<dbReference type="InterPro" id="IPR011009">
    <property type="entry name" value="Kinase-like_dom_sf"/>
</dbReference>
<dbReference type="Gene3D" id="3.30.200.20">
    <property type="entry name" value="Phosphorylase Kinase, domain 1"/>
    <property type="match status" value="1"/>
</dbReference>
<dbReference type="PROSITE" id="PS50011">
    <property type="entry name" value="PROTEIN_KINASE_DOM"/>
    <property type="match status" value="1"/>
</dbReference>
<evidence type="ECO:0000259" key="6">
    <source>
        <dbReference type="PROSITE" id="PS50011"/>
    </source>
</evidence>
<evidence type="ECO:0000313" key="8">
    <source>
        <dbReference type="Proteomes" id="UP001595816"/>
    </source>
</evidence>
<dbReference type="Gene3D" id="1.10.510.10">
    <property type="entry name" value="Transferase(Phosphotransferase) domain 1"/>
    <property type="match status" value="1"/>
</dbReference>
<proteinExistence type="predicted"/>
<dbReference type="SMART" id="SM00220">
    <property type="entry name" value="S_TKc"/>
    <property type="match status" value="1"/>
</dbReference>
<dbReference type="InterPro" id="IPR000719">
    <property type="entry name" value="Prot_kinase_dom"/>
</dbReference>
<dbReference type="PANTHER" id="PTHR43289">
    <property type="entry name" value="MITOGEN-ACTIVATED PROTEIN KINASE KINASE KINASE 20-RELATED"/>
    <property type="match status" value="1"/>
</dbReference>